<feature type="compositionally biased region" description="Polar residues" evidence="4">
    <location>
        <begin position="288"/>
        <end position="307"/>
    </location>
</feature>
<evidence type="ECO:0000259" key="6">
    <source>
        <dbReference type="PROSITE" id="PS51109"/>
    </source>
</evidence>
<feature type="transmembrane region" description="Helical" evidence="5">
    <location>
        <begin position="70"/>
        <end position="92"/>
    </location>
</feature>
<evidence type="ECO:0000313" key="8">
    <source>
        <dbReference type="Proteomes" id="UP000306985"/>
    </source>
</evidence>
<dbReference type="CDD" id="cd13925">
    <property type="entry name" value="RPF"/>
    <property type="match status" value="1"/>
</dbReference>
<dbReference type="AlphaFoldDB" id="A0A4U6QMB5"/>
<dbReference type="InterPro" id="IPR023346">
    <property type="entry name" value="Lysozyme-like_dom_sf"/>
</dbReference>
<keyword evidence="8" id="KW-1185">Reference proteome</keyword>
<evidence type="ECO:0000256" key="3">
    <source>
        <dbReference type="ARBA" id="ARBA00022801"/>
    </source>
</evidence>
<organism evidence="7 8">
    <name type="scientific">Nakamurella flava</name>
    <dbReference type="NCBI Taxonomy" id="2576308"/>
    <lineage>
        <taxon>Bacteria</taxon>
        <taxon>Bacillati</taxon>
        <taxon>Actinomycetota</taxon>
        <taxon>Actinomycetes</taxon>
        <taxon>Nakamurellales</taxon>
        <taxon>Nakamurellaceae</taxon>
        <taxon>Nakamurella</taxon>
    </lineage>
</organism>
<accession>A0A4U6QMB5</accession>
<dbReference type="InterPro" id="IPR010618">
    <property type="entry name" value="RPF"/>
</dbReference>
<comment type="similarity">
    <text evidence="1">Belongs to the transglycosylase family. Rpf subfamily.</text>
</comment>
<gene>
    <name evidence="7" type="ORF">FDO65_09500</name>
</gene>
<keyword evidence="5" id="KW-0812">Transmembrane</keyword>
<dbReference type="Pfam" id="PF06737">
    <property type="entry name" value="Transglycosylas"/>
    <property type="match status" value="1"/>
</dbReference>
<dbReference type="InterPro" id="IPR007137">
    <property type="entry name" value="DUF348"/>
</dbReference>
<evidence type="ECO:0000313" key="7">
    <source>
        <dbReference type="EMBL" id="TKV61760.1"/>
    </source>
</evidence>
<evidence type="ECO:0000256" key="2">
    <source>
        <dbReference type="ARBA" id="ARBA00022729"/>
    </source>
</evidence>
<evidence type="ECO:0000256" key="1">
    <source>
        <dbReference type="ARBA" id="ARBA00010830"/>
    </source>
</evidence>
<dbReference type="OrthoDB" id="1404170at2"/>
<dbReference type="InterPro" id="IPR011098">
    <property type="entry name" value="G5_dom"/>
</dbReference>
<feature type="region of interest" description="Disordered" evidence="4">
    <location>
        <begin position="28"/>
        <end position="65"/>
    </location>
</feature>
<name>A0A4U6QMB5_9ACTN</name>
<dbReference type="PROSITE" id="PS51109">
    <property type="entry name" value="G5"/>
    <property type="match status" value="1"/>
</dbReference>
<keyword evidence="5" id="KW-1133">Transmembrane helix</keyword>
<evidence type="ECO:0000256" key="4">
    <source>
        <dbReference type="SAM" id="MobiDB-lite"/>
    </source>
</evidence>
<dbReference type="EMBL" id="SZZH01000001">
    <property type="protein sequence ID" value="TKV61760.1"/>
    <property type="molecule type" value="Genomic_DNA"/>
</dbReference>
<sequence>MSGNAITPACAGTCLSVARCAWTAPDVGNPLPGTTCPTDGPLTAELDTPAQPTPPAAAGEPARRPGRRRVVVIATAVGLALAAVGGGTAAALSKSVTVVVDGQSQQVRTFAGSVSGALAAADQTAGDHDIVAPAVDAPVHDGDTIALQKAKPFTLDIDGIQQQAWTTADTVEEALVQLGQDPSAYQLSADRSREIPLDGLEVTASPLHSVTLTVAGAATPVTSGAATVADLLADQGVTLSPTDTVAPDATTPVTDGLQITVDRVLTATVTDTVEIPAPEQRVEDPNANKGTSAVTQAGVPGQQQVTSEVTTVNGAETARQETGRVTVKEPVPTIISDGTKSTLETRGNRVFFNDTEFGVNWDGLAYCESTNNPKATFYPSGFPATFGLFQFDLPTWQSVDGTGNPMDASPEEQLMRAKMLYQKRGLEPWLCRDAASGPPPA</sequence>
<dbReference type="Gene3D" id="2.20.230.10">
    <property type="entry name" value="Resuscitation-promoting factor rpfb"/>
    <property type="match status" value="1"/>
</dbReference>
<comment type="caution">
    <text evidence="7">The sequence shown here is derived from an EMBL/GenBank/DDBJ whole genome shotgun (WGS) entry which is preliminary data.</text>
</comment>
<dbReference type="InterPro" id="IPR051933">
    <property type="entry name" value="Resuscitation_pf_RpfB"/>
</dbReference>
<dbReference type="Gene3D" id="1.10.530.10">
    <property type="match status" value="1"/>
</dbReference>
<dbReference type="SUPFAM" id="SSF53955">
    <property type="entry name" value="Lysozyme-like"/>
    <property type="match status" value="1"/>
</dbReference>
<evidence type="ECO:0000256" key="5">
    <source>
        <dbReference type="SAM" id="Phobius"/>
    </source>
</evidence>
<reference evidence="7 8" key="1">
    <citation type="submission" date="2019-05" db="EMBL/GenBank/DDBJ databases">
        <title>Nakamurella sp. N5BH11, whole genome shotgun sequence.</title>
        <authorList>
            <person name="Tuo L."/>
        </authorList>
    </citation>
    <scope>NUCLEOTIDE SEQUENCE [LARGE SCALE GENOMIC DNA]</scope>
    <source>
        <strain evidence="7 8">N5BH11</strain>
    </source>
</reference>
<dbReference type="GO" id="GO:0016787">
    <property type="term" value="F:hydrolase activity"/>
    <property type="evidence" value="ECO:0007669"/>
    <property type="project" value="UniProtKB-KW"/>
</dbReference>
<dbReference type="SMART" id="SM01208">
    <property type="entry name" value="G5"/>
    <property type="match status" value="1"/>
</dbReference>
<dbReference type="PANTHER" id="PTHR39160">
    <property type="entry name" value="CELL WALL-BINDING PROTEIN YOCH"/>
    <property type="match status" value="1"/>
</dbReference>
<dbReference type="PANTHER" id="PTHR39160:SF4">
    <property type="entry name" value="RESUSCITATION-PROMOTING FACTOR RPFB"/>
    <property type="match status" value="1"/>
</dbReference>
<keyword evidence="2" id="KW-0732">Signal</keyword>
<keyword evidence="3" id="KW-0378">Hydrolase</keyword>
<feature type="region of interest" description="Disordered" evidence="4">
    <location>
        <begin position="282"/>
        <end position="307"/>
    </location>
</feature>
<feature type="domain" description="G5" evidence="6">
    <location>
        <begin position="261"/>
        <end position="341"/>
    </location>
</feature>
<dbReference type="Pfam" id="PF03990">
    <property type="entry name" value="DUF348"/>
    <property type="match status" value="3"/>
</dbReference>
<dbReference type="Pfam" id="PF07501">
    <property type="entry name" value="G5"/>
    <property type="match status" value="1"/>
</dbReference>
<proteinExistence type="inferred from homology"/>
<dbReference type="Proteomes" id="UP000306985">
    <property type="component" value="Unassembled WGS sequence"/>
</dbReference>
<protein>
    <submittedName>
        <fullName evidence="7">DUF348 domain-containing protein</fullName>
    </submittedName>
</protein>
<keyword evidence="5" id="KW-0472">Membrane</keyword>